<dbReference type="RefSeq" id="WP_161837645.1">
    <property type="nucleotide sequence ID" value="NZ_CP048000.1"/>
</dbReference>
<organism evidence="3 4">
    <name type="scientific">Anaerocolumna sedimenticola</name>
    <dbReference type="NCBI Taxonomy" id="2696063"/>
    <lineage>
        <taxon>Bacteria</taxon>
        <taxon>Bacillati</taxon>
        <taxon>Bacillota</taxon>
        <taxon>Clostridia</taxon>
        <taxon>Lachnospirales</taxon>
        <taxon>Lachnospiraceae</taxon>
        <taxon>Anaerocolumna</taxon>
    </lineage>
</organism>
<dbReference type="KEGG" id="anr:Ana3638_08580"/>
<dbReference type="Pfam" id="PF13349">
    <property type="entry name" value="DUF4097"/>
    <property type="match status" value="1"/>
</dbReference>
<protein>
    <submittedName>
        <fullName evidence="3">DUF4097 family beta strand repeat protein</fullName>
    </submittedName>
</protein>
<keyword evidence="4" id="KW-1185">Reference proteome</keyword>
<evidence type="ECO:0000313" key="4">
    <source>
        <dbReference type="Proteomes" id="UP000464314"/>
    </source>
</evidence>
<feature type="transmembrane region" description="Helical" evidence="1">
    <location>
        <begin position="12"/>
        <end position="38"/>
    </location>
</feature>
<dbReference type="Proteomes" id="UP000464314">
    <property type="component" value="Chromosome"/>
</dbReference>
<dbReference type="InterPro" id="IPR025164">
    <property type="entry name" value="Toastrack_DUF4097"/>
</dbReference>
<keyword evidence="1" id="KW-0472">Membrane</keyword>
<proteinExistence type="predicted"/>
<dbReference type="AlphaFoldDB" id="A0A6P1TMB9"/>
<accession>A0A6P1TMB9</accession>
<reference evidence="3 4" key="1">
    <citation type="submission" date="2020-01" db="EMBL/GenBank/DDBJ databases">
        <title>Genome analysis of Anaerocolumna sp. CBA3638.</title>
        <authorList>
            <person name="Kim J."/>
            <person name="Roh S.W."/>
        </authorList>
    </citation>
    <scope>NUCLEOTIDE SEQUENCE [LARGE SCALE GENOMIC DNA]</scope>
    <source>
        <strain evidence="3 4">CBA3638</strain>
    </source>
</reference>
<evidence type="ECO:0000259" key="2">
    <source>
        <dbReference type="Pfam" id="PF13349"/>
    </source>
</evidence>
<sequence>MSEFQKVIKYCAMAFAAFLAFSIITGIVTAVFSITGILSTTSNRNLIDINKSFENVKSLSVDHGIGSLNIMSGSGNNVEVDAKNVSSDFVVEKSFSGELQVKSKFNFWNFISGNNGINDKSKITIYVPEGISLDRVKLDAGAGNIDIDSLQTEKLDINAGAGNIEGSRITADQVKLDGGVGEINFNEVKFTDSDIDSGVGNIKLQGALYGRNKIDCGVGEVTLDLNQSSDEFRLSVEKGLGSIYINGEKYSDLKWNNMNSDNVLDVNGGVGDIDINFQ</sequence>
<gene>
    <name evidence="3" type="ORF">Ana3638_08580</name>
</gene>
<keyword evidence="1" id="KW-0812">Transmembrane</keyword>
<keyword evidence="1" id="KW-1133">Transmembrane helix</keyword>
<evidence type="ECO:0000313" key="3">
    <source>
        <dbReference type="EMBL" id="QHQ60815.1"/>
    </source>
</evidence>
<evidence type="ECO:0000256" key="1">
    <source>
        <dbReference type="SAM" id="Phobius"/>
    </source>
</evidence>
<name>A0A6P1TMB9_9FIRM</name>
<feature type="domain" description="DUF4097" evidence="2">
    <location>
        <begin position="57"/>
        <end position="233"/>
    </location>
</feature>
<dbReference type="EMBL" id="CP048000">
    <property type="protein sequence ID" value="QHQ60815.1"/>
    <property type="molecule type" value="Genomic_DNA"/>
</dbReference>